<sequence length="30" mass="3612">MGKMDHDNTWVRIKIRILKGFCGFQLEFEV</sequence>
<dbReference type="EMBL" id="AWUE01009268">
    <property type="protein sequence ID" value="OMP12463.1"/>
    <property type="molecule type" value="Genomic_DNA"/>
</dbReference>
<reference evidence="2" key="1">
    <citation type="submission" date="2013-09" db="EMBL/GenBank/DDBJ databases">
        <title>Corchorus olitorius genome sequencing.</title>
        <authorList>
            <person name="Alam M."/>
            <person name="Haque M.S."/>
            <person name="Islam M.S."/>
            <person name="Emdad E.M."/>
            <person name="Islam M.M."/>
            <person name="Ahmed B."/>
            <person name="Halim A."/>
            <person name="Hossen Q.M.M."/>
            <person name="Hossain M.Z."/>
            <person name="Ahmed R."/>
            <person name="Khan M.M."/>
            <person name="Islam R."/>
            <person name="Rashid M.M."/>
            <person name="Khan S.A."/>
            <person name="Rahman M.S."/>
            <person name="Alam M."/>
            <person name="Yahiya A.S."/>
            <person name="Khan M.S."/>
            <person name="Azam M.S."/>
            <person name="Haque T."/>
            <person name="Lashkar M.Z.H."/>
            <person name="Akhand A.I."/>
            <person name="Morshed G."/>
            <person name="Roy S."/>
            <person name="Uddin K.S."/>
            <person name="Rabeya T."/>
            <person name="Hossain A.S."/>
            <person name="Chowdhury A."/>
            <person name="Snigdha A.R."/>
            <person name="Mortoza M.S."/>
            <person name="Matin S.A."/>
            <person name="Hoque S.M.E."/>
            <person name="Islam M.K."/>
            <person name="Roy D.K."/>
            <person name="Haider R."/>
            <person name="Moosa M.M."/>
            <person name="Elias S.M."/>
            <person name="Hasan A.M."/>
            <person name="Jahan S."/>
            <person name="Shafiuddin M."/>
            <person name="Mahmood N."/>
            <person name="Shommy N.S."/>
        </authorList>
    </citation>
    <scope>NUCLEOTIDE SEQUENCE [LARGE SCALE GENOMIC DNA]</scope>
    <source>
        <strain evidence="2">cv. O-4</strain>
    </source>
</reference>
<accession>A0A1R3KZC8</accession>
<keyword evidence="2" id="KW-1185">Reference proteome</keyword>
<organism evidence="1 2">
    <name type="scientific">Corchorus olitorius</name>
    <dbReference type="NCBI Taxonomy" id="93759"/>
    <lineage>
        <taxon>Eukaryota</taxon>
        <taxon>Viridiplantae</taxon>
        <taxon>Streptophyta</taxon>
        <taxon>Embryophyta</taxon>
        <taxon>Tracheophyta</taxon>
        <taxon>Spermatophyta</taxon>
        <taxon>Magnoliopsida</taxon>
        <taxon>eudicotyledons</taxon>
        <taxon>Gunneridae</taxon>
        <taxon>Pentapetalae</taxon>
        <taxon>rosids</taxon>
        <taxon>malvids</taxon>
        <taxon>Malvales</taxon>
        <taxon>Malvaceae</taxon>
        <taxon>Grewioideae</taxon>
        <taxon>Apeibeae</taxon>
        <taxon>Corchorus</taxon>
    </lineage>
</organism>
<protein>
    <submittedName>
        <fullName evidence="1">Uncharacterized protein</fullName>
    </submittedName>
</protein>
<evidence type="ECO:0000313" key="1">
    <source>
        <dbReference type="EMBL" id="OMP12463.1"/>
    </source>
</evidence>
<name>A0A1R3KZC8_9ROSI</name>
<gene>
    <name evidence="1" type="ORF">COLO4_03168</name>
</gene>
<dbReference type="Proteomes" id="UP000187203">
    <property type="component" value="Unassembled WGS sequence"/>
</dbReference>
<dbReference type="AlphaFoldDB" id="A0A1R3KZC8"/>
<proteinExistence type="predicted"/>
<evidence type="ECO:0000313" key="2">
    <source>
        <dbReference type="Proteomes" id="UP000187203"/>
    </source>
</evidence>
<comment type="caution">
    <text evidence="1">The sequence shown here is derived from an EMBL/GenBank/DDBJ whole genome shotgun (WGS) entry which is preliminary data.</text>
</comment>